<organism evidence="1 2">
    <name type="scientific">Actinomyces glycerinitolerans</name>
    <dbReference type="NCBI Taxonomy" id="1892869"/>
    <lineage>
        <taxon>Bacteria</taxon>
        <taxon>Bacillati</taxon>
        <taxon>Actinomycetota</taxon>
        <taxon>Actinomycetes</taxon>
        <taxon>Actinomycetales</taxon>
        <taxon>Actinomycetaceae</taxon>
        <taxon>Actinomyces</taxon>
    </lineage>
</organism>
<proteinExistence type="predicted"/>
<dbReference type="EMBL" id="FQTT01000012">
    <property type="protein sequence ID" value="SHE25875.1"/>
    <property type="molecule type" value="Genomic_DNA"/>
</dbReference>
<gene>
    <name evidence="1" type="ORF">ACGLYG10_2112</name>
</gene>
<protein>
    <submittedName>
        <fullName evidence="1">Uncharacterized protein</fullName>
    </submittedName>
</protein>
<accession>A0A1M4S0W3</accession>
<sequence>MKRRDLIRQLEEVARQKGQKLVLTEGGKHTKATIGTWSEPIPRHREINEMTARAILRRSKR</sequence>
<dbReference type="RefSeq" id="WP_073331529.1">
    <property type="nucleotide sequence ID" value="NZ_FQTT01000012.1"/>
</dbReference>
<keyword evidence="2" id="KW-1185">Reference proteome</keyword>
<dbReference type="Proteomes" id="UP000184291">
    <property type="component" value="Unassembled WGS sequence"/>
</dbReference>
<dbReference type="AlphaFoldDB" id="A0A1M4S0W3"/>
<evidence type="ECO:0000313" key="2">
    <source>
        <dbReference type="Proteomes" id="UP000184291"/>
    </source>
</evidence>
<dbReference type="OrthoDB" id="9799039at2"/>
<dbReference type="STRING" id="1892869.ACGLYG10_2112"/>
<name>A0A1M4S0W3_9ACTO</name>
<evidence type="ECO:0000313" key="1">
    <source>
        <dbReference type="EMBL" id="SHE25875.1"/>
    </source>
</evidence>
<reference evidence="2" key="1">
    <citation type="submission" date="2016-09" db="EMBL/GenBank/DDBJ databases">
        <authorList>
            <person name="Strepis N."/>
        </authorList>
    </citation>
    <scope>NUCLEOTIDE SEQUENCE [LARGE SCALE GENOMIC DNA]</scope>
</reference>